<gene>
    <name evidence="10" type="primary">folA</name>
    <name evidence="10" type="ORF">Ljor_1959</name>
</gene>
<dbReference type="PRINTS" id="PR00070">
    <property type="entry name" value="DHFR"/>
</dbReference>
<dbReference type="InterPro" id="IPR024072">
    <property type="entry name" value="DHFR-like_dom_sf"/>
</dbReference>
<dbReference type="SUPFAM" id="SSF53597">
    <property type="entry name" value="Dihydrofolate reductase-like"/>
    <property type="match status" value="1"/>
</dbReference>
<accession>A0A0W0VBZ2</accession>
<proteinExistence type="inferred from homology"/>
<keyword evidence="5 8" id="KW-0521">NADP</keyword>
<dbReference type="PROSITE" id="PS51330">
    <property type="entry name" value="DHFR_2"/>
    <property type="match status" value="1"/>
</dbReference>
<dbReference type="InterPro" id="IPR012259">
    <property type="entry name" value="DHFR"/>
</dbReference>
<name>A0A0W0VBZ2_9GAMM</name>
<comment type="similarity">
    <text evidence="2 8">Belongs to the dihydrofolate reductase family.</text>
</comment>
<dbReference type="FunFam" id="3.40.430.10:FF:000001">
    <property type="entry name" value="Dihydrofolate reductase"/>
    <property type="match status" value="1"/>
</dbReference>
<dbReference type="Gene3D" id="3.40.430.10">
    <property type="entry name" value="Dihydrofolate Reductase, subunit A"/>
    <property type="match status" value="1"/>
</dbReference>
<dbReference type="PIRSF" id="PIRSF000194">
    <property type="entry name" value="DHFR"/>
    <property type="match status" value="1"/>
</dbReference>
<dbReference type="EMBL" id="LNYJ01000011">
    <property type="protein sequence ID" value="KTD17653.1"/>
    <property type="molecule type" value="Genomic_DNA"/>
</dbReference>
<dbReference type="CDD" id="cd00209">
    <property type="entry name" value="DHFR"/>
    <property type="match status" value="1"/>
</dbReference>
<evidence type="ECO:0000256" key="3">
    <source>
        <dbReference type="ARBA" id="ARBA00012856"/>
    </source>
</evidence>
<keyword evidence="4 8" id="KW-0554">One-carbon metabolism</keyword>
<feature type="domain" description="DHFR" evidence="9">
    <location>
        <begin position="2"/>
        <end position="158"/>
    </location>
</feature>
<dbReference type="UniPathway" id="UPA00077">
    <property type="reaction ID" value="UER00158"/>
</dbReference>
<keyword evidence="6 8" id="KW-0560">Oxidoreductase</keyword>
<dbReference type="PANTHER" id="PTHR48069:SF3">
    <property type="entry name" value="DIHYDROFOLATE REDUCTASE"/>
    <property type="match status" value="1"/>
</dbReference>
<reference evidence="10 11" key="1">
    <citation type="submission" date="2015-11" db="EMBL/GenBank/DDBJ databases">
        <title>Genomic analysis of 38 Legionella species identifies large and diverse effector repertoires.</title>
        <authorList>
            <person name="Burstein D."/>
            <person name="Amaro F."/>
            <person name="Zusman T."/>
            <person name="Lifshitz Z."/>
            <person name="Cohen O."/>
            <person name="Gilbert J.A."/>
            <person name="Pupko T."/>
            <person name="Shuman H.A."/>
            <person name="Segal G."/>
        </authorList>
    </citation>
    <scope>NUCLEOTIDE SEQUENCE [LARGE SCALE GENOMIC DNA]</scope>
    <source>
        <strain evidence="10 11">BL-540</strain>
    </source>
</reference>
<dbReference type="AlphaFoldDB" id="A0A0W0VBZ2"/>
<dbReference type="GO" id="GO:0046452">
    <property type="term" value="P:dihydrofolate metabolic process"/>
    <property type="evidence" value="ECO:0007669"/>
    <property type="project" value="TreeGrafter"/>
</dbReference>
<dbReference type="Proteomes" id="UP000055035">
    <property type="component" value="Unassembled WGS sequence"/>
</dbReference>
<organism evidence="10 11">
    <name type="scientific">Legionella jordanis</name>
    <dbReference type="NCBI Taxonomy" id="456"/>
    <lineage>
        <taxon>Bacteria</taxon>
        <taxon>Pseudomonadati</taxon>
        <taxon>Pseudomonadota</taxon>
        <taxon>Gammaproteobacteria</taxon>
        <taxon>Legionellales</taxon>
        <taxon>Legionellaceae</taxon>
        <taxon>Legionella</taxon>
    </lineage>
</organism>
<keyword evidence="11" id="KW-1185">Reference proteome</keyword>
<evidence type="ECO:0000259" key="9">
    <source>
        <dbReference type="PROSITE" id="PS51330"/>
    </source>
</evidence>
<protein>
    <recommendedName>
        <fullName evidence="3 8">Dihydrofolate reductase</fullName>
        <ecNumber evidence="3 8">1.5.1.3</ecNumber>
    </recommendedName>
</protein>
<dbReference type="GO" id="GO:0005829">
    <property type="term" value="C:cytosol"/>
    <property type="evidence" value="ECO:0007669"/>
    <property type="project" value="TreeGrafter"/>
</dbReference>
<dbReference type="PANTHER" id="PTHR48069">
    <property type="entry name" value="DIHYDROFOLATE REDUCTASE"/>
    <property type="match status" value="1"/>
</dbReference>
<dbReference type="PATRIC" id="fig|456.5.peg.2084"/>
<dbReference type="GO" id="GO:0006730">
    <property type="term" value="P:one-carbon metabolic process"/>
    <property type="evidence" value="ECO:0007669"/>
    <property type="project" value="UniProtKB-KW"/>
</dbReference>
<sequence>MLISLIAAMDERRGLGKENQLLCHLPADLKHFKHLTMAKPIIMGRNTFNSIGKPLPGRRNVVLTSQELNFEGVEVVHSLEQAFELTSGAPEVMIIGGATVYQQTLALASRLYLTVIHHQFKADVFFPELDSSWECREKTFRPKDENNLYDMTFCVYERT</sequence>
<dbReference type="GO" id="GO:0004146">
    <property type="term" value="F:dihydrofolate reductase activity"/>
    <property type="evidence" value="ECO:0007669"/>
    <property type="project" value="UniProtKB-EC"/>
</dbReference>
<dbReference type="GO" id="GO:0070401">
    <property type="term" value="F:NADP+ binding"/>
    <property type="evidence" value="ECO:0007669"/>
    <property type="project" value="UniProtKB-ARBA"/>
</dbReference>
<evidence type="ECO:0000256" key="2">
    <source>
        <dbReference type="ARBA" id="ARBA00009539"/>
    </source>
</evidence>
<evidence type="ECO:0000256" key="7">
    <source>
        <dbReference type="ARBA" id="ARBA00025067"/>
    </source>
</evidence>
<comment type="catalytic activity">
    <reaction evidence="8">
        <text>(6S)-5,6,7,8-tetrahydrofolate + NADP(+) = 7,8-dihydrofolate + NADPH + H(+)</text>
        <dbReference type="Rhea" id="RHEA:15009"/>
        <dbReference type="ChEBI" id="CHEBI:15378"/>
        <dbReference type="ChEBI" id="CHEBI:57451"/>
        <dbReference type="ChEBI" id="CHEBI:57453"/>
        <dbReference type="ChEBI" id="CHEBI:57783"/>
        <dbReference type="ChEBI" id="CHEBI:58349"/>
        <dbReference type="EC" id="1.5.1.3"/>
    </reaction>
</comment>
<evidence type="ECO:0000256" key="4">
    <source>
        <dbReference type="ARBA" id="ARBA00022563"/>
    </source>
</evidence>
<evidence type="ECO:0000256" key="1">
    <source>
        <dbReference type="ARBA" id="ARBA00004903"/>
    </source>
</evidence>
<evidence type="ECO:0000256" key="8">
    <source>
        <dbReference type="PIRNR" id="PIRNR000194"/>
    </source>
</evidence>
<evidence type="ECO:0000256" key="5">
    <source>
        <dbReference type="ARBA" id="ARBA00022857"/>
    </source>
</evidence>
<evidence type="ECO:0000313" key="10">
    <source>
        <dbReference type="EMBL" id="KTD17653.1"/>
    </source>
</evidence>
<dbReference type="InterPro" id="IPR001796">
    <property type="entry name" value="DHFR_dom"/>
</dbReference>
<dbReference type="EC" id="1.5.1.3" evidence="3 8"/>
<dbReference type="GO" id="GO:0046655">
    <property type="term" value="P:folic acid metabolic process"/>
    <property type="evidence" value="ECO:0007669"/>
    <property type="project" value="TreeGrafter"/>
</dbReference>
<dbReference type="STRING" id="456.Ljor_1959"/>
<evidence type="ECO:0000313" key="11">
    <source>
        <dbReference type="Proteomes" id="UP000055035"/>
    </source>
</evidence>
<comment type="caution">
    <text evidence="10">The sequence shown here is derived from an EMBL/GenBank/DDBJ whole genome shotgun (WGS) entry which is preliminary data.</text>
</comment>
<comment type="pathway">
    <text evidence="1 8">Cofactor biosynthesis; tetrahydrofolate biosynthesis; 5,6,7,8-tetrahydrofolate from 7,8-dihydrofolate: step 1/1.</text>
</comment>
<dbReference type="GO" id="GO:0046654">
    <property type="term" value="P:tetrahydrofolate biosynthetic process"/>
    <property type="evidence" value="ECO:0007669"/>
    <property type="project" value="UniProtKB-UniPathway"/>
</dbReference>
<evidence type="ECO:0000256" key="6">
    <source>
        <dbReference type="ARBA" id="ARBA00023002"/>
    </source>
</evidence>
<comment type="function">
    <text evidence="7 8">Key enzyme in folate metabolism. Catalyzes an essential reaction for de novo glycine and purine synthesis, and for DNA precursor synthesis.</text>
</comment>
<dbReference type="Pfam" id="PF00186">
    <property type="entry name" value="DHFR_1"/>
    <property type="match status" value="1"/>
</dbReference>